<dbReference type="PANTHER" id="PTHR30349:SF91">
    <property type="entry name" value="INTA PROTEIN"/>
    <property type="match status" value="1"/>
</dbReference>
<dbReference type="GO" id="GO:0006310">
    <property type="term" value="P:DNA recombination"/>
    <property type="evidence" value="ECO:0007669"/>
    <property type="project" value="UniProtKB-KW"/>
</dbReference>
<dbReference type="Gene3D" id="1.10.150.130">
    <property type="match status" value="1"/>
</dbReference>
<dbReference type="InterPro" id="IPR010998">
    <property type="entry name" value="Integrase_recombinase_N"/>
</dbReference>
<reference evidence="5 6" key="1">
    <citation type="submission" date="2016-07" db="EMBL/GenBank/DDBJ databases">
        <title>Draft Genome Sequence of Bifidobacterium adolescentis strain Km 4.</title>
        <authorList>
            <person name="Danilenko V.N."/>
        </authorList>
    </citation>
    <scope>NUCLEOTIDE SEQUENCE [LARGE SCALE GENOMIC DNA]</scope>
    <source>
        <strain evidence="5 6">Km 4</strain>
    </source>
</reference>
<dbReference type="GO" id="GO:0003677">
    <property type="term" value="F:DNA binding"/>
    <property type="evidence" value="ECO:0007669"/>
    <property type="project" value="UniProtKB-UniRule"/>
</dbReference>
<dbReference type="GO" id="GO:0015074">
    <property type="term" value="P:DNA integration"/>
    <property type="evidence" value="ECO:0007669"/>
    <property type="project" value="UniProtKB-KW"/>
</dbReference>
<dbReference type="EMBL" id="MAXD01000004">
    <property type="protein sequence ID" value="OFA34853.1"/>
    <property type="molecule type" value="Genomic_DNA"/>
</dbReference>
<dbReference type="InterPro" id="IPR011010">
    <property type="entry name" value="DNA_brk_join_enz"/>
</dbReference>
<protein>
    <submittedName>
        <fullName evidence="5">Uncharacterized protein</fullName>
    </submittedName>
</protein>
<evidence type="ECO:0000256" key="1">
    <source>
        <dbReference type="ARBA" id="ARBA00022908"/>
    </source>
</evidence>
<feature type="region of interest" description="Disordered" evidence="4">
    <location>
        <begin position="465"/>
        <end position="486"/>
    </location>
</feature>
<keyword evidence="3" id="KW-0233">DNA recombination</keyword>
<comment type="caution">
    <text evidence="5">The sequence shown here is derived from an EMBL/GenBank/DDBJ whole genome shotgun (WGS) entry which is preliminary data.</text>
</comment>
<proteinExistence type="predicted"/>
<sequence length="486" mass="55927">MSGRRKFGSVLVRSARDGHKYVQARYQPPVWAYSKWPDLPRHYTKNFDAEYTAMAEAWLAEQERLIKLGSWEPPRIEKTKELSSTITFREYALDFVQNRRKPNGQRIAPTTREKYLQYLDDYLLPVLGDKPMGSIGPRDIEKWADSMRVGKAGEGASVKHKAYVLLREIFRDACERELDQDGTTLLKSNPVHIRMYKPTARFRYVDISMEELNALYHAMPQRFAVVVYLSGVMGLRPGEVYGLQRRDVRLKDDLSEGVLDIVRAAKEYSPKDPETGKRHKKVLVNETKSTGSVRHPPIPGFICKALDLHLRTFVPDNPTAFLFTGPRTCEVVNAQTVRNAWYRARKSVPRLEEKKVSLYNLRHRAISHMKAYTNSDKTVMEFAGHERLDTDRHYQHAVETERRRIISGMENDAKDAIPSVSGNDVPVPRNAGDTSVEIARLLERTDVAARITLLKVMDANEREEVMRRLSPETKEETLSRMLMEPQ</sequence>
<organism evidence="5 6">
    <name type="scientific">Bifidobacterium adolescentis</name>
    <dbReference type="NCBI Taxonomy" id="1680"/>
    <lineage>
        <taxon>Bacteria</taxon>
        <taxon>Bacillati</taxon>
        <taxon>Actinomycetota</taxon>
        <taxon>Actinomycetes</taxon>
        <taxon>Bifidobacteriales</taxon>
        <taxon>Bifidobacteriaceae</taxon>
        <taxon>Bifidobacterium</taxon>
    </lineage>
</organism>
<feature type="compositionally biased region" description="Basic and acidic residues" evidence="4">
    <location>
        <begin position="465"/>
        <end position="478"/>
    </location>
</feature>
<dbReference type="Gene3D" id="1.10.443.10">
    <property type="entry name" value="Intergrase catalytic core"/>
    <property type="match status" value="1"/>
</dbReference>
<keyword evidence="2" id="KW-0238">DNA-binding</keyword>
<evidence type="ECO:0000256" key="3">
    <source>
        <dbReference type="ARBA" id="ARBA00023172"/>
    </source>
</evidence>
<evidence type="ECO:0000313" key="5">
    <source>
        <dbReference type="EMBL" id="OFA34853.1"/>
    </source>
</evidence>
<dbReference type="AlphaFoldDB" id="A0A1E7XZR6"/>
<dbReference type="PROSITE" id="PS51898">
    <property type="entry name" value="TYR_RECOMBINASE"/>
    <property type="match status" value="1"/>
</dbReference>
<dbReference type="InterPro" id="IPR004107">
    <property type="entry name" value="Integrase_SAM-like_N"/>
</dbReference>
<evidence type="ECO:0000256" key="2">
    <source>
        <dbReference type="ARBA" id="ARBA00023125"/>
    </source>
</evidence>
<gene>
    <name evidence="5" type="ORF">BBK15_06670</name>
</gene>
<name>A0A1E7XZR6_BIFAD</name>
<dbReference type="InterPro" id="IPR050090">
    <property type="entry name" value="Tyrosine_recombinase_XerCD"/>
</dbReference>
<dbReference type="RefSeq" id="WP_070122684.1">
    <property type="nucleotide sequence ID" value="NZ_JADMOG010000004.1"/>
</dbReference>
<dbReference type="PROSITE" id="PS51900">
    <property type="entry name" value="CB"/>
    <property type="match status" value="1"/>
</dbReference>
<dbReference type="InterPro" id="IPR044068">
    <property type="entry name" value="CB"/>
</dbReference>
<dbReference type="PANTHER" id="PTHR30349">
    <property type="entry name" value="PHAGE INTEGRASE-RELATED"/>
    <property type="match status" value="1"/>
</dbReference>
<dbReference type="Pfam" id="PF14659">
    <property type="entry name" value="Phage_int_SAM_3"/>
    <property type="match status" value="1"/>
</dbReference>
<evidence type="ECO:0000313" key="6">
    <source>
        <dbReference type="Proteomes" id="UP000175684"/>
    </source>
</evidence>
<dbReference type="InterPro" id="IPR002104">
    <property type="entry name" value="Integrase_catalytic"/>
</dbReference>
<evidence type="ECO:0000256" key="4">
    <source>
        <dbReference type="SAM" id="MobiDB-lite"/>
    </source>
</evidence>
<accession>A0A1E7XZR6</accession>
<dbReference type="Proteomes" id="UP000175684">
    <property type="component" value="Unassembled WGS sequence"/>
</dbReference>
<dbReference type="OrthoDB" id="1822491at2"/>
<keyword evidence="1" id="KW-0229">DNA integration</keyword>
<dbReference type="SUPFAM" id="SSF56349">
    <property type="entry name" value="DNA breaking-rejoining enzymes"/>
    <property type="match status" value="1"/>
</dbReference>
<dbReference type="InterPro" id="IPR013762">
    <property type="entry name" value="Integrase-like_cat_sf"/>
</dbReference>